<evidence type="ECO:0000313" key="1">
    <source>
        <dbReference type="EMBL" id="PJA63106.1"/>
    </source>
</evidence>
<dbReference type="AlphaFoldDB" id="A0A2M7YJE6"/>
<name>A0A2M7YJE6_9BACT</name>
<feature type="non-terminal residue" evidence="1">
    <location>
        <position position="1"/>
    </location>
</feature>
<comment type="caution">
    <text evidence="1">The sequence shown here is derived from an EMBL/GenBank/DDBJ whole genome shotgun (WGS) entry which is preliminary data.</text>
</comment>
<evidence type="ECO:0000313" key="2">
    <source>
        <dbReference type="Proteomes" id="UP000229026"/>
    </source>
</evidence>
<gene>
    <name evidence="1" type="ORF">CO161_02850</name>
</gene>
<protein>
    <submittedName>
        <fullName evidence="1">Uncharacterized protein</fullName>
    </submittedName>
</protein>
<organism evidence="1 2">
    <name type="scientific">Candidatus Portnoybacteria bacterium CG_4_9_14_3_um_filter_44_9</name>
    <dbReference type="NCBI Taxonomy" id="1974806"/>
    <lineage>
        <taxon>Bacteria</taxon>
        <taxon>Candidatus Portnoyibacteriota</taxon>
    </lineage>
</organism>
<reference evidence="2" key="1">
    <citation type="submission" date="2017-09" db="EMBL/GenBank/DDBJ databases">
        <title>Depth-based differentiation of microbial function through sediment-hosted aquifers and enrichment of novel symbionts in the deep terrestrial subsurface.</title>
        <authorList>
            <person name="Probst A.J."/>
            <person name="Ladd B."/>
            <person name="Jarett J.K."/>
            <person name="Geller-Mcgrath D.E."/>
            <person name="Sieber C.M.K."/>
            <person name="Emerson J.B."/>
            <person name="Anantharaman K."/>
            <person name="Thomas B.C."/>
            <person name="Malmstrom R."/>
            <person name="Stieglmeier M."/>
            <person name="Klingl A."/>
            <person name="Woyke T."/>
            <person name="Ryan C.M."/>
            <person name="Banfield J.F."/>
        </authorList>
    </citation>
    <scope>NUCLEOTIDE SEQUENCE [LARGE SCALE GENOMIC DNA]</scope>
</reference>
<accession>A0A2M7YJE6</accession>
<dbReference type="Proteomes" id="UP000229026">
    <property type="component" value="Unassembled WGS sequence"/>
</dbReference>
<proteinExistence type="predicted"/>
<sequence length="27" mass="3110">NVYVVNGEESAEEVFEEIKNEISKLLK</sequence>
<dbReference type="EMBL" id="PFWH01000097">
    <property type="protein sequence ID" value="PJA63106.1"/>
    <property type="molecule type" value="Genomic_DNA"/>
</dbReference>